<dbReference type="InterPro" id="IPR036457">
    <property type="entry name" value="PPM-type-like_dom_sf"/>
</dbReference>
<dbReference type="GO" id="GO:0005739">
    <property type="term" value="C:mitochondrion"/>
    <property type="evidence" value="ECO:0007669"/>
    <property type="project" value="TreeGrafter"/>
</dbReference>
<dbReference type="PROSITE" id="PS51746">
    <property type="entry name" value="PPM_2"/>
    <property type="match status" value="1"/>
</dbReference>
<dbReference type="STRING" id="1296096.A0A1B9I7K8"/>
<proteinExistence type="predicted"/>
<dbReference type="PANTHER" id="PTHR13832:SF792">
    <property type="entry name" value="GM14286P"/>
    <property type="match status" value="1"/>
</dbReference>
<dbReference type="PANTHER" id="PTHR13832">
    <property type="entry name" value="PROTEIN PHOSPHATASE 2C"/>
    <property type="match status" value="1"/>
</dbReference>
<dbReference type="SMART" id="SM00332">
    <property type="entry name" value="PP2Cc"/>
    <property type="match status" value="1"/>
</dbReference>
<dbReference type="GO" id="GO:0004741">
    <property type="term" value="F:[pyruvate dehydrogenase (acetyl-transferring)]-phosphatase activity"/>
    <property type="evidence" value="ECO:0007669"/>
    <property type="project" value="TreeGrafter"/>
</dbReference>
<reference evidence="2" key="2">
    <citation type="submission" date="2016-07" db="EMBL/GenBank/DDBJ databases">
        <title>Evolution of pathogenesis and genome organization in the Tremellales.</title>
        <authorList>
            <person name="Cuomo C."/>
            <person name="Litvintseva A."/>
            <person name="Heitman J."/>
            <person name="Chen Y."/>
            <person name="Sun S."/>
            <person name="Springer D."/>
            <person name="Dromer F."/>
            <person name="Young S."/>
            <person name="Zeng Q."/>
            <person name="Chapman S."/>
            <person name="Gujja S."/>
            <person name="Saif S."/>
            <person name="Birren B."/>
        </authorList>
    </citation>
    <scope>NUCLEOTIDE SEQUENCE</scope>
    <source>
        <strain evidence="2">CBS 10737</strain>
    </source>
</reference>
<dbReference type="CDD" id="cd00143">
    <property type="entry name" value="PP2Cc"/>
    <property type="match status" value="1"/>
</dbReference>
<dbReference type="SUPFAM" id="SSF81606">
    <property type="entry name" value="PP2C-like"/>
    <property type="match status" value="1"/>
</dbReference>
<dbReference type="EMBL" id="KV700115">
    <property type="protein sequence ID" value="OCF51441.1"/>
    <property type="molecule type" value="Genomic_DNA"/>
</dbReference>
<evidence type="ECO:0000313" key="2">
    <source>
        <dbReference type="EMBL" id="OCF51441.1"/>
    </source>
</evidence>
<dbReference type="InterPro" id="IPR015655">
    <property type="entry name" value="PP2C"/>
</dbReference>
<reference evidence="2" key="1">
    <citation type="submission" date="2013-07" db="EMBL/GenBank/DDBJ databases">
        <title>The Genome Sequence of Cryptococcus pinus CBS10737.</title>
        <authorList>
            <consortium name="The Broad Institute Genome Sequencing Platform"/>
            <person name="Cuomo C."/>
            <person name="Litvintseva A."/>
            <person name="Chen Y."/>
            <person name="Heitman J."/>
            <person name="Sun S."/>
            <person name="Springer D."/>
            <person name="Dromer F."/>
            <person name="Young S.K."/>
            <person name="Zeng Q."/>
            <person name="Gargeya S."/>
            <person name="Fitzgerald M."/>
            <person name="Abouelleil A."/>
            <person name="Alvarado L."/>
            <person name="Berlin A.M."/>
            <person name="Chapman S.B."/>
            <person name="Dewar J."/>
            <person name="Goldberg J."/>
            <person name="Griggs A."/>
            <person name="Gujja S."/>
            <person name="Hansen M."/>
            <person name="Howarth C."/>
            <person name="Imamovic A."/>
            <person name="Larimer J."/>
            <person name="McCowan C."/>
            <person name="Murphy C."/>
            <person name="Pearson M."/>
            <person name="Priest M."/>
            <person name="Roberts A."/>
            <person name="Saif S."/>
            <person name="Shea T."/>
            <person name="Sykes S."/>
            <person name="Wortman J."/>
            <person name="Nusbaum C."/>
            <person name="Birren B."/>
        </authorList>
    </citation>
    <scope>NUCLEOTIDE SEQUENCE [LARGE SCALE GENOMIC DNA]</scope>
    <source>
        <strain evidence="2">CBS 10737</strain>
    </source>
</reference>
<name>A0A1B9I7K8_9TREE</name>
<feature type="domain" description="PPM-type phosphatase" evidence="1">
    <location>
        <begin position="112"/>
        <end position="484"/>
    </location>
</feature>
<dbReference type="RefSeq" id="XP_019012660.2">
    <property type="nucleotide sequence ID" value="XM_019153920.2"/>
</dbReference>
<dbReference type="AlphaFoldDB" id="A0A1B9I7K8"/>
<dbReference type="Gene3D" id="3.60.40.10">
    <property type="entry name" value="PPM-type phosphatase domain"/>
    <property type="match status" value="1"/>
</dbReference>
<gene>
    <name evidence="2" type="ORF">I206_02155</name>
</gene>
<protein>
    <recommendedName>
        <fullName evidence="1">PPM-type phosphatase domain-containing protein</fullName>
    </recommendedName>
</protein>
<evidence type="ECO:0000259" key="1">
    <source>
        <dbReference type="PROSITE" id="PS51746"/>
    </source>
</evidence>
<dbReference type="Pfam" id="PF00481">
    <property type="entry name" value="PP2C"/>
    <property type="match status" value="1"/>
</dbReference>
<accession>A0A1B9I7K8</accession>
<dbReference type="GeneID" id="30170524"/>
<dbReference type="KEGG" id="kpin:30170524"/>
<sequence length="498" mass="55777">MPLFTGLATFLTYIYYNQISILPKSFNFKIINWDTNLSLSNVKTITLIRNISAWGKGNENHITNHILLSNEECQDKLIKNQKTYKVNRFKNPIIKIETNSIEANFKSEDEISIDFLTKSNIENLRKDGHGGGQTSSLLKKTLHGTLAWGLSGLKEWNSKEIYQKIKETYLALDNDICRAGLSVAQSKSTSQDTILPTPNPSLLSLIPNAGAVTCTAFIDVEKEKLYLINVGDSRAVAGWYDEKTCKWRVDTLSQDQECGNPAEIERLQNMHSPPLKDVVLDEGFTPRLLGNLQPSRAFGDDSSKLNRAEKKSIAEAGQLTPMPEESLFTKKPISYDDPPYMDACPEILIRNLRNNENPNEKLKFLIIATDGLWDKISSEESILLLSAHLSNSIQNPIPKSKLPNMFSQIDNFDERPYPSEELPGTIEKNSKGNWLFEDKNSATHLIRNGLDGNGDKEIHNMILSLTGSGAREVRDDTSVIVVHFDTDKLDDKGSSGTD</sequence>
<organism evidence="2">
    <name type="scientific">Kwoniella pini CBS 10737</name>
    <dbReference type="NCBI Taxonomy" id="1296096"/>
    <lineage>
        <taxon>Eukaryota</taxon>
        <taxon>Fungi</taxon>
        <taxon>Dikarya</taxon>
        <taxon>Basidiomycota</taxon>
        <taxon>Agaricomycotina</taxon>
        <taxon>Tremellomycetes</taxon>
        <taxon>Tremellales</taxon>
        <taxon>Cryptococcaceae</taxon>
        <taxon>Kwoniella</taxon>
    </lineage>
</organism>
<dbReference type="InterPro" id="IPR001932">
    <property type="entry name" value="PPM-type_phosphatase-like_dom"/>
</dbReference>
<dbReference type="OrthoDB" id="420076at2759"/>